<evidence type="ECO:0000256" key="2">
    <source>
        <dbReference type="ARBA" id="ARBA00022679"/>
    </source>
</evidence>
<dbReference type="GO" id="GO:0008173">
    <property type="term" value="F:RNA methyltransferase activity"/>
    <property type="evidence" value="ECO:0007669"/>
    <property type="project" value="InterPro"/>
</dbReference>
<dbReference type="InterPro" id="IPR023267">
    <property type="entry name" value="RCMT"/>
</dbReference>
<dbReference type="GO" id="GO:0070475">
    <property type="term" value="P:rRNA base methylation"/>
    <property type="evidence" value="ECO:0007669"/>
    <property type="project" value="TreeGrafter"/>
</dbReference>
<dbReference type="VEuPathDB" id="GiardiaDB:QR46_1395"/>
<protein>
    <submittedName>
        <fullName evidence="7">tRNA/rRNA cytosine-C5-methylase</fullName>
    </submittedName>
</protein>
<organism evidence="7 8">
    <name type="scientific">Giardia duodenalis assemblage B</name>
    <dbReference type="NCBI Taxonomy" id="1394984"/>
    <lineage>
        <taxon>Eukaryota</taxon>
        <taxon>Metamonada</taxon>
        <taxon>Diplomonadida</taxon>
        <taxon>Hexamitidae</taxon>
        <taxon>Giardiinae</taxon>
        <taxon>Giardia</taxon>
    </lineage>
</organism>
<dbReference type="InterPro" id="IPR001678">
    <property type="entry name" value="MeTrfase_RsmB-F_NOP2_dom"/>
</dbReference>
<sequence length="463" mass="51195">MLCDRMTNDVFLQAADVVRDFRAGKGGLKALCYARTSQPGPVYALALRALGHADLLKDTITRLAKANDTTLEHNHVLVMATEALLGDGIPHRRRRLEGVTRDALRIVKTHMPEFACLLKKPDTATTKSRSNASAAPYLPRALRVNLDRREYPEINDEADRVRLTLEAEEQCVLRVQDQLRNELPPEAKLTRHPILKDFLLVSAPNSKIPFHNLWVVKTNQAIMQSLASGLPLAALREAAIKLLPSLKNVCVLDVCAAPGSKTFQACNYFSGVHANDLDRRRCEIILKRGKELISTKAVRSTNIVAGLPINSLVITSNDALRLKDTGCQIIVCDPTCSSSGVYGNKDSTLAEAAGVTKSHADPAELSSFQIKLLTRLLTKFPSAVLVSYSTCSIHSVENEDVVAAVLNDETGISEEWELWNALPEWPMRGKKPYTYCLRADKRQQTDGFFTAIFIRKSLLKKSS</sequence>
<evidence type="ECO:0000256" key="1">
    <source>
        <dbReference type="ARBA" id="ARBA00022603"/>
    </source>
</evidence>
<reference evidence="7 8" key="1">
    <citation type="journal article" date="2015" name="Mol. Biochem. Parasitol.">
        <title>Identification of polymorphic genes for use in assemblage B genotyping assays through comparative genomics of multiple assemblage B Giardia duodenalis isolates.</title>
        <authorList>
            <person name="Wielinga C."/>
            <person name="Thompson R.C."/>
            <person name="Monis P."/>
            <person name="Ryan U."/>
        </authorList>
    </citation>
    <scope>NUCLEOTIDE SEQUENCE [LARGE SCALE GENOMIC DNA]</scope>
    <source>
        <strain evidence="7 8">BAH15c1</strain>
    </source>
</reference>
<proteinExistence type="inferred from homology"/>
<keyword evidence="2 5" id="KW-0808">Transferase</keyword>
<dbReference type="PROSITE" id="PS51686">
    <property type="entry name" value="SAM_MT_RSMB_NOP"/>
    <property type="match status" value="1"/>
</dbReference>
<feature type="binding site" evidence="5">
    <location>
        <position position="333"/>
    </location>
    <ligand>
        <name>S-adenosyl-L-methionine</name>
        <dbReference type="ChEBI" id="CHEBI:59789"/>
    </ligand>
</feature>
<evidence type="ECO:0000256" key="3">
    <source>
        <dbReference type="ARBA" id="ARBA00022691"/>
    </source>
</evidence>
<evidence type="ECO:0000256" key="5">
    <source>
        <dbReference type="PROSITE-ProRule" id="PRU01023"/>
    </source>
</evidence>
<comment type="caution">
    <text evidence="7">The sequence shown here is derived from an EMBL/GenBank/DDBJ whole genome shotgun (WGS) entry which is preliminary data.</text>
</comment>
<feature type="binding site" evidence="5">
    <location>
        <begin position="255"/>
        <end position="261"/>
    </location>
    <ligand>
        <name>S-adenosyl-L-methionine</name>
        <dbReference type="ChEBI" id="CHEBI:59789"/>
    </ligand>
</feature>
<evidence type="ECO:0000313" key="8">
    <source>
        <dbReference type="Proteomes" id="UP000070089"/>
    </source>
</evidence>
<dbReference type="OrthoDB" id="435282at2759"/>
<dbReference type="InterPro" id="IPR049560">
    <property type="entry name" value="MeTrfase_RsmB-F_NOP2_cat"/>
</dbReference>
<accession>A0A132NWX7</accession>
<name>A0A132NWX7_GIAIN</name>
<dbReference type="Gene3D" id="3.40.50.150">
    <property type="entry name" value="Vaccinia Virus protein VP39"/>
    <property type="match status" value="1"/>
</dbReference>
<dbReference type="SUPFAM" id="SSF53335">
    <property type="entry name" value="S-adenosyl-L-methionine-dependent methyltransferases"/>
    <property type="match status" value="1"/>
</dbReference>
<dbReference type="PRINTS" id="PR02008">
    <property type="entry name" value="RCMTFAMILY"/>
</dbReference>
<feature type="active site" description="Nucleophile" evidence="5">
    <location>
        <position position="391"/>
    </location>
</feature>
<evidence type="ECO:0000313" key="7">
    <source>
        <dbReference type="EMBL" id="KWX14581.1"/>
    </source>
</evidence>
<comment type="caution">
    <text evidence="5">Lacks conserved residue(s) required for the propagation of feature annotation.</text>
</comment>
<dbReference type="Pfam" id="PF01189">
    <property type="entry name" value="Methyltr_RsmB-F"/>
    <property type="match status" value="1"/>
</dbReference>
<dbReference type="PANTHER" id="PTHR22807:SF4">
    <property type="entry name" value="28S RRNA (CYTOSINE-C(5))-METHYLTRANSFERASE"/>
    <property type="match status" value="1"/>
</dbReference>
<comment type="similarity">
    <text evidence="5">Belongs to the class I-like SAM-binding methyltransferase superfamily. RsmB/NOP family.</text>
</comment>
<keyword evidence="3 5" id="KW-0949">S-adenosyl-L-methionine</keyword>
<dbReference type="GO" id="GO:0005730">
    <property type="term" value="C:nucleolus"/>
    <property type="evidence" value="ECO:0007669"/>
    <property type="project" value="TreeGrafter"/>
</dbReference>
<dbReference type="EMBL" id="JXTI01000028">
    <property type="protein sequence ID" value="KWX14581.1"/>
    <property type="molecule type" value="Genomic_DNA"/>
</dbReference>
<dbReference type="AlphaFoldDB" id="A0A132NWX7"/>
<gene>
    <name evidence="7" type="ORF">QR46_1395</name>
</gene>
<dbReference type="PANTHER" id="PTHR22807">
    <property type="entry name" value="NOP2 YEAST -RELATED NOL1/NOP2/FMU SUN DOMAIN-CONTAINING"/>
    <property type="match status" value="1"/>
</dbReference>
<feature type="domain" description="SAM-dependent MTase RsmB/NOP-type" evidence="6">
    <location>
        <begin position="130"/>
        <end position="456"/>
    </location>
</feature>
<dbReference type="Proteomes" id="UP000070089">
    <property type="component" value="Unassembled WGS sequence"/>
</dbReference>
<dbReference type="GO" id="GO:0003723">
    <property type="term" value="F:RNA binding"/>
    <property type="evidence" value="ECO:0007669"/>
    <property type="project" value="UniProtKB-UniRule"/>
</dbReference>
<dbReference type="InterPro" id="IPR029063">
    <property type="entry name" value="SAM-dependent_MTases_sf"/>
</dbReference>
<evidence type="ECO:0000259" key="6">
    <source>
        <dbReference type="PROSITE" id="PS51686"/>
    </source>
</evidence>
<keyword evidence="1 5" id="KW-0489">Methyltransferase</keyword>
<evidence type="ECO:0000256" key="4">
    <source>
        <dbReference type="ARBA" id="ARBA00022884"/>
    </source>
</evidence>
<keyword evidence="4 5" id="KW-0694">RNA-binding</keyword>